<comment type="cofactor">
    <cofactor evidence="1">
        <name>pantetheine 4'-phosphate</name>
        <dbReference type="ChEBI" id="CHEBI:47942"/>
    </cofactor>
</comment>
<dbReference type="EMBL" id="VDLY02000037">
    <property type="protein sequence ID" value="KAB8157039.1"/>
    <property type="molecule type" value="Genomic_DNA"/>
</dbReference>
<dbReference type="SUPFAM" id="SSF52151">
    <property type="entry name" value="FabD/lysophospholipase-like"/>
    <property type="match status" value="1"/>
</dbReference>
<dbReference type="InterPro" id="IPR036299">
    <property type="entry name" value="Polyketide_synth_docking_sf"/>
</dbReference>
<dbReference type="SUPFAM" id="SSF55048">
    <property type="entry name" value="Probable ACP-binding domain of malonyl-CoA ACP transacylase"/>
    <property type="match status" value="1"/>
</dbReference>
<evidence type="ECO:0000259" key="9">
    <source>
        <dbReference type="PROSITE" id="PS52004"/>
    </source>
</evidence>
<evidence type="ECO:0000256" key="1">
    <source>
        <dbReference type="ARBA" id="ARBA00001957"/>
    </source>
</evidence>
<dbReference type="InterPro" id="IPR020841">
    <property type="entry name" value="PKS_Beta-ketoAc_synthase_dom"/>
</dbReference>
<feature type="non-terminal residue" evidence="10">
    <location>
        <position position="913"/>
    </location>
</feature>
<dbReference type="SUPFAM" id="SSF101173">
    <property type="entry name" value="Docking domain B of the erythromycin polyketide synthase (DEBS)"/>
    <property type="match status" value="1"/>
</dbReference>
<dbReference type="GO" id="GO:0006633">
    <property type="term" value="P:fatty acid biosynthetic process"/>
    <property type="evidence" value="ECO:0007669"/>
    <property type="project" value="InterPro"/>
</dbReference>
<dbReference type="CDD" id="cd00833">
    <property type="entry name" value="PKS"/>
    <property type="match status" value="1"/>
</dbReference>
<accession>A0A5N5ZM49</accession>
<dbReference type="OrthoDB" id="9778690at2"/>
<dbReference type="PANTHER" id="PTHR43775">
    <property type="entry name" value="FATTY ACID SYNTHASE"/>
    <property type="match status" value="1"/>
</dbReference>
<evidence type="ECO:0000256" key="7">
    <source>
        <dbReference type="ARBA" id="ARBA00023315"/>
    </source>
</evidence>
<name>A0A5N5ZM49_9ACTN</name>
<keyword evidence="7 10" id="KW-0012">Acyltransferase</keyword>
<dbReference type="GO" id="GO:0004315">
    <property type="term" value="F:3-oxoacyl-[acyl-carrier-protein] synthase activity"/>
    <property type="evidence" value="ECO:0007669"/>
    <property type="project" value="InterPro"/>
</dbReference>
<keyword evidence="2" id="KW-0596">Phosphopantetheine</keyword>
<dbReference type="Pfam" id="PF00698">
    <property type="entry name" value="Acyl_transf_1"/>
    <property type="match status" value="1"/>
</dbReference>
<dbReference type="Gene3D" id="3.30.70.3290">
    <property type="match status" value="1"/>
</dbReference>
<evidence type="ECO:0000256" key="3">
    <source>
        <dbReference type="ARBA" id="ARBA00022553"/>
    </source>
</evidence>
<keyword evidence="6" id="KW-0511">Multifunctional enzyme</keyword>
<proteinExistence type="predicted"/>
<dbReference type="Pfam" id="PF08990">
    <property type="entry name" value="Docking"/>
    <property type="match status" value="1"/>
</dbReference>
<organism evidence="10 11">
    <name type="scientific">Streptomyces mimosae</name>
    <dbReference type="NCBI Taxonomy" id="2586635"/>
    <lineage>
        <taxon>Bacteria</taxon>
        <taxon>Bacillati</taxon>
        <taxon>Actinomycetota</taxon>
        <taxon>Actinomycetes</taxon>
        <taxon>Kitasatosporales</taxon>
        <taxon>Streptomycetaceae</taxon>
        <taxon>Streptomyces</taxon>
    </lineage>
</organism>
<dbReference type="SMART" id="SM00827">
    <property type="entry name" value="PKS_AT"/>
    <property type="match status" value="1"/>
</dbReference>
<dbReference type="Pfam" id="PF00109">
    <property type="entry name" value="ketoacyl-synt"/>
    <property type="match status" value="1"/>
</dbReference>
<dbReference type="GO" id="GO:0033068">
    <property type="term" value="P:macrolide biosynthetic process"/>
    <property type="evidence" value="ECO:0007669"/>
    <property type="project" value="UniProtKB-ARBA"/>
</dbReference>
<dbReference type="PROSITE" id="PS52004">
    <property type="entry name" value="KS3_2"/>
    <property type="match status" value="1"/>
</dbReference>
<dbReference type="PROSITE" id="PS00606">
    <property type="entry name" value="KS3_1"/>
    <property type="match status" value="1"/>
</dbReference>
<keyword evidence="4" id="KW-0808">Transferase</keyword>
<dbReference type="InterPro" id="IPR001227">
    <property type="entry name" value="Ac_transferase_dom_sf"/>
</dbReference>
<dbReference type="Pfam" id="PF16197">
    <property type="entry name" value="KAsynt_C_assoc"/>
    <property type="match status" value="1"/>
</dbReference>
<keyword evidence="11" id="KW-1185">Reference proteome</keyword>
<feature type="domain" description="Ketosynthase family 3 (KS3)" evidence="9">
    <location>
        <begin position="37"/>
        <end position="462"/>
    </location>
</feature>
<protein>
    <submittedName>
        <fullName evidence="10">Acyltransferase domain-containing protein</fullName>
    </submittedName>
</protein>
<dbReference type="InterPro" id="IPR032821">
    <property type="entry name" value="PKS_assoc"/>
</dbReference>
<dbReference type="InterPro" id="IPR014031">
    <property type="entry name" value="Ketoacyl_synth_C"/>
</dbReference>
<evidence type="ECO:0000256" key="8">
    <source>
        <dbReference type="SAM" id="MobiDB-lite"/>
    </source>
</evidence>
<dbReference type="Gene3D" id="3.40.47.10">
    <property type="match status" value="1"/>
</dbReference>
<reference evidence="10" key="1">
    <citation type="submission" date="2019-10" db="EMBL/GenBank/DDBJ databases">
        <title>Nonomuraea sp. nov., isolated from Phyllanthus amarus.</title>
        <authorList>
            <person name="Klykleung N."/>
            <person name="Tanasupawat S."/>
        </authorList>
    </citation>
    <scope>NUCLEOTIDE SEQUENCE [LARGE SCALE GENOMIC DNA]</scope>
    <source>
        <strain evidence="10">3MP-10</strain>
    </source>
</reference>
<keyword evidence="5" id="KW-0045">Antibiotic biosynthesis</keyword>
<dbReference type="InterPro" id="IPR014030">
    <property type="entry name" value="Ketoacyl_synth_N"/>
</dbReference>
<dbReference type="InterPro" id="IPR016036">
    <property type="entry name" value="Malonyl_transacylase_ACP-bd"/>
</dbReference>
<dbReference type="GO" id="GO:0031177">
    <property type="term" value="F:phosphopantetheine binding"/>
    <property type="evidence" value="ECO:0007669"/>
    <property type="project" value="UniProtKB-ARBA"/>
</dbReference>
<dbReference type="PANTHER" id="PTHR43775:SF51">
    <property type="entry name" value="INACTIVE PHENOLPHTHIOCEROL SYNTHESIS POLYKETIDE SYNTHASE TYPE I PKS1-RELATED"/>
    <property type="match status" value="1"/>
</dbReference>
<dbReference type="Proteomes" id="UP000314251">
    <property type="component" value="Unassembled WGS sequence"/>
</dbReference>
<gene>
    <name evidence="10" type="ORF">FH607_030660</name>
</gene>
<sequence length="913" mass="97727">MTTETTNEQKLRDYLRRVTTDLAQTRQKLREIDETRQEPIAIVGMACRFPGGADSPDAFWRLVAEETDAISEFPTDRGWDVERLHDPELSRPGTTYVTRGGFLHGAGEFDAEFFGMGPREALATDPQQRLLLETAWETFEDAGIVNDVKGSRTGVFLGVIAQEYAPREPEGHETVEGYLLTGNTTSVASGRVAYTFGLEGPAVTIDTACSSSLVALHLAAQALRSGECSLALAGGATVIASPGIFTEFSRQRGLSPDGRCKAFADAADGTGFAEGVGLVMLEKLSDARRNGHRVLGLIRGSAVNQDGASNGLTAPNGPAQERVIRSALADARLSPFDVDAVEAHGTGTALGDPIEAEALLATYGHNRPAERPLHLGSVKSNIGHTQAAAGIAGVIKMVEAMRHGVLPKTLHVDQPSEQVGWDTGGVALLTEARPWPEADRPRRAAVSSFGVSGTNAHVIVEQAPPLTTDAEENPNGEAAEAQRPGSFPYLLSARSEAALREQAVRLLAHVAGIPADDADVRLAELASALVTTRARFEHRAGVVAGTREELTAGLSALAEGREHPTLITGTAQPTGKIAFLYSGQGSQRTGMGRELYAAYPVFAEAFDAACAALDPHLPQPLKPIVFSEPDTPAAELLHTTQYTQPALFAFHTALHALITHHGITPDYLTGHSLGEITAAHLAGVLSLEDAAILVTTRARLMQQATPGGHMISINAPHNHPIVQRHLTEQPDKLAIAAINTADSVVIAGDAEACETLVQELTEEGIRTRRLKVSHAFHSPHMDPVLDDFQTTAATLTYQPPTTPVISNTTGEIATTEQLTDPAYWTQHIRNTVHYHQTIQTLNQHHTTQFVEIGPDTTLTTLTTTQTTATTTPTQRPNQPQTTTYTHTLATLHTTGHTPTPPHNHHTPLPTYPF</sequence>
<dbReference type="RefSeq" id="WP_139675762.1">
    <property type="nucleotide sequence ID" value="NZ_VDLY02000037.1"/>
</dbReference>
<dbReference type="InterPro" id="IPR050091">
    <property type="entry name" value="PKS_NRPS_Biosynth_Enz"/>
</dbReference>
<evidence type="ECO:0000256" key="6">
    <source>
        <dbReference type="ARBA" id="ARBA00023268"/>
    </source>
</evidence>
<evidence type="ECO:0000256" key="5">
    <source>
        <dbReference type="ARBA" id="ARBA00023194"/>
    </source>
</evidence>
<dbReference type="InterPro" id="IPR014043">
    <property type="entry name" value="Acyl_transferase_dom"/>
</dbReference>
<dbReference type="Gene3D" id="3.40.366.10">
    <property type="entry name" value="Malonyl-Coenzyme A Acyl Carrier Protein, domain 2"/>
    <property type="match status" value="1"/>
</dbReference>
<keyword evidence="3" id="KW-0597">Phosphoprotein</keyword>
<comment type="caution">
    <text evidence="10">The sequence shown here is derived from an EMBL/GenBank/DDBJ whole genome shotgun (WGS) entry which is preliminary data.</text>
</comment>
<dbReference type="InterPro" id="IPR015083">
    <property type="entry name" value="NorB/c/GfsB-D-like_docking"/>
</dbReference>
<dbReference type="SMART" id="SM00825">
    <property type="entry name" value="PKS_KS"/>
    <property type="match status" value="1"/>
</dbReference>
<feature type="region of interest" description="Disordered" evidence="8">
    <location>
        <begin position="894"/>
        <end position="913"/>
    </location>
</feature>
<dbReference type="Pfam" id="PF02801">
    <property type="entry name" value="Ketoacyl-synt_C"/>
    <property type="match status" value="1"/>
</dbReference>
<evidence type="ECO:0000313" key="10">
    <source>
        <dbReference type="EMBL" id="KAB8157039.1"/>
    </source>
</evidence>
<dbReference type="InterPro" id="IPR016035">
    <property type="entry name" value="Acyl_Trfase/lysoPLipase"/>
</dbReference>
<dbReference type="SUPFAM" id="SSF53901">
    <property type="entry name" value="Thiolase-like"/>
    <property type="match status" value="1"/>
</dbReference>
<evidence type="ECO:0000313" key="11">
    <source>
        <dbReference type="Proteomes" id="UP000314251"/>
    </source>
</evidence>
<dbReference type="InterPro" id="IPR018201">
    <property type="entry name" value="Ketoacyl_synth_AS"/>
</dbReference>
<evidence type="ECO:0000256" key="4">
    <source>
        <dbReference type="ARBA" id="ARBA00022679"/>
    </source>
</evidence>
<dbReference type="FunFam" id="3.40.47.10:FF:000019">
    <property type="entry name" value="Polyketide synthase type I"/>
    <property type="match status" value="1"/>
</dbReference>
<evidence type="ECO:0000256" key="2">
    <source>
        <dbReference type="ARBA" id="ARBA00022450"/>
    </source>
</evidence>
<dbReference type="InterPro" id="IPR016039">
    <property type="entry name" value="Thiolase-like"/>
</dbReference>
<dbReference type="AlphaFoldDB" id="A0A5N5ZM49"/>
<dbReference type="GO" id="GO:0004312">
    <property type="term" value="F:fatty acid synthase activity"/>
    <property type="evidence" value="ECO:0007669"/>
    <property type="project" value="TreeGrafter"/>
</dbReference>